<accession>A0ABM9D8E4</accession>
<dbReference type="RefSeq" id="WP_305731577.1">
    <property type="nucleotide sequence ID" value="NZ_OW150024.1"/>
</dbReference>
<dbReference type="Proteomes" id="UP001295463">
    <property type="component" value="Chromosome"/>
</dbReference>
<evidence type="ECO:0000256" key="1">
    <source>
        <dbReference type="ARBA" id="ARBA00022884"/>
    </source>
</evidence>
<dbReference type="SMART" id="SM01103">
    <property type="entry name" value="CRS1_YhbY"/>
    <property type="match status" value="1"/>
</dbReference>
<protein>
    <submittedName>
        <fullName evidence="4">RNA-binding protein YqeI</fullName>
    </submittedName>
</protein>
<dbReference type="InterPro" id="IPR035920">
    <property type="entry name" value="YhbY-like_sf"/>
</dbReference>
<organism evidence="4 5">
    <name type="scientific">Trichlorobacter ammonificans</name>
    <dbReference type="NCBI Taxonomy" id="2916410"/>
    <lineage>
        <taxon>Bacteria</taxon>
        <taxon>Pseudomonadati</taxon>
        <taxon>Thermodesulfobacteriota</taxon>
        <taxon>Desulfuromonadia</taxon>
        <taxon>Geobacterales</taxon>
        <taxon>Geobacteraceae</taxon>
        <taxon>Trichlorobacter</taxon>
    </lineage>
</organism>
<keyword evidence="5" id="KW-1185">Reference proteome</keyword>
<dbReference type="EMBL" id="OW150024">
    <property type="protein sequence ID" value="CAH2030659.1"/>
    <property type="molecule type" value="Genomic_DNA"/>
</dbReference>
<reference evidence="4 5" key="1">
    <citation type="submission" date="2022-03" db="EMBL/GenBank/DDBJ databases">
        <authorList>
            <person name="Koch H."/>
        </authorList>
    </citation>
    <scope>NUCLEOTIDE SEQUENCE [LARGE SCALE GENOMIC DNA]</scope>
    <source>
        <strain evidence="4 5">G1</strain>
    </source>
</reference>
<dbReference type="Gene3D" id="3.30.110.60">
    <property type="entry name" value="YhbY-like"/>
    <property type="match status" value="1"/>
</dbReference>
<proteinExistence type="predicted"/>
<evidence type="ECO:0000313" key="5">
    <source>
        <dbReference type="Proteomes" id="UP001295463"/>
    </source>
</evidence>
<evidence type="ECO:0000259" key="3">
    <source>
        <dbReference type="PROSITE" id="PS51295"/>
    </source>
</evidence>
<dbReference type="InterPro" id="IPR051925">
    <property type="entry name" value="RNA-binding_domain"/>
</dbReference>
<name>A0ABM9D8E4_9BACT</name>
<dbReference type="Pfam" id="PF01985">
    <property type="entry name" value="CRS1_YhbY"/>
    <property type="match status" value="1"/>
</dbReference>
<dbReference type="InterPro" id="IPR017924">
    <property type="entry name" value="RNA-binding_YhbY"/>
</dbReference>
<dbReference type="PANTHER" id="PTHR40065:SF3">
    <property type="entry name" value="RNA-BINDING PROTEIN YHBY"/>
    <property type="match status" value="1"/>
</dbReference>
<keyword evidence="1 2" id="KW-0694">RNA-binding</keyword>
<dbReference type="PANTHER" id="PTHR40065">
    <property type="entry name" value="RNA-BINDING PROTEIN YHBY"/>
    <property type="match status" value="1"/>
</dbReference>
<feature type="domain" description="CRM" evidence="3">
    <location>
        <begin position="1"/>
        <end position="95"/>
    </location>
</feature>
<dbReference type="PROSITE" id="PS51295">
    <property type="entry name" value="CRM"/>
    <property type="match status" value="1"/>
</dbReference>
<evidence type="ECO:0000313" key="4">
    <source>
        <dbReference type="EMBL" id="CAH2030659.1"/>
    </source>
</evidence>
<dbReference type="InterPro" id="IPR001890">
    <property type="entry name" value="RNA-binding_CRM"/>
</dbReference>
<sequence length="95" mass="10385">MLTGKQKRHLRSLGHGLKPVVLIGKKEIDDHLVAETVAALACHELIKVKVLENCGLDRHEASELLAEATSSEVAQVLGKTFLLYRPAEKPVIVLP</sequence>
<dbReference type="SUPFAM" id="SSF75471">
    <property type="entry name" value="YhbY-like"/>
    <property type="match status" value="1"/>
</dbReference>
<dbReference type="NCBIfam" id="TIGR00253">
    <property type="entry name" value="RNA_bind_YhbY"/>
    <property type="match status" value="1"/>
</dbReference>
<gene>
    <name evidence="4" type="primary">yqeI</name>
    <name evidence="4" type="ORF">GEAMG1_0846</name>
</gene>
<evidence type="ECO:0000256" key="2">
    <source>
        <dbReference type="PROSITE-ProRule" id="PRU00626"/>
    </source>
</evidence>